<gene>
    <name evidence="1" type="ORF">GALL_222810</name>
</gene>
<name>A0A1J5RJS7_9ZZZZ</name>
<dbReference type="EMBL" id="MLJW01000161">
    <property type="protein sequence ID" value="OIQ95706.1"/>
    <property type="molecule type" value="Genomic_DNA"/>
</dbReference>
<evidence type="ECO:0000313" key="1">
    <source>
        <dbReference type="EMBL" id="OIQ95706.1"/>
    </source>
</evidence>
<reference evidence="1" key="1">
    <citation type="submission" date="2016-10" db="EMBL/GenBank/DDBJ databases">
        <title>Sequence of Gallionella enrichment culture.</title>
        <authorList>
            <person name="Poehlein A."/>
            <person name="Muehling M."/>
            <person name="Daniel R."/>
        </authorList>
    </citation>
    <scope>NUCLEOTIDE SEQUENCE</scope>
</reference>
<accession>A0A1J5RJS7</accession>
<comment type="caution">
    <text evidence="1">The sequence shown here is derived from an EMBL/GenBank/DDBJ whole genome shotgun (WGS) entry which is preliminary data.</text>
</comment>
<organism evidence="1">
    <name type="scientific">mine drainage metagenome</name>
    <dbReference type="NCBI Taxonomy" id="410659"/>
    <lineage>
        <taxon>unclassified sequences</taxon>
        <taxon>metagenomes</taxon>
        <taxon>ecological metagenomes</taxon>
    </lineage>
</organism>
<dbReference type="AlphaFoldDB" id="A0A1J5RJS7"/>
<sequence>MDFIYLAGIVLFFALTVALAVGCARLGGGK</sequence>
<protein>
    <submittedName>
        <fullName evidence="1">Uncharacterized protein</fullName>
    </submittedName>
</protein>
<proteinExistence type="predicted"/>